<sequence length="32" mass="3483">MVGARTGIRSIGWLFSKNVKEFNKTGTVRAGT</sequence>
<dbReference type="EMBL" id="SNRW01008885">
    <property type="protein sequence ID" value="KAA6378839.1"/>
    <property type="molecule type" value="Genomic_DNA"/>
</dbReference>
<comment type="caution">
    <text evidence="1">The sequence shown here is derived from an EMBL/GenBank/DDBJ whole genome shotgun (WGS) entry which is preliminary data.</text>
</comment>
<proteinExistence type="predicted"/>
<gene>
    <name evidence="1" type="ORF">EZS28_025634</name>
</gene>
<evidence type="ECO:0000313" key="2">
    <source>
        <dbReference type="Proteomes" id="UP000324800"/>
    </source>
</evidence>
<protein>
    <submittedName>
        <fullName evidence="1">Uncharacterized protein</fullName>
    </submittedName>
</protein>
<reference evidence="1 2" key="1">
    <citation type="submission" date="2019-03" db="EMBL/GenBank/DDBJ databases">
        <title>Single cell metagenomics reveals metabolic interactions within the superorganism composed of flagellate Streblomastix strix and complex community of Bacteroidetes bacteria on its surface.</title>
        <authorList>
            <person name="Treitli S.C."/>
            <person name="Kolisko M."/>
            <person name="Husnik F."/>
            <person name="Keeling P."/>
            <person name="Hampl V."/>
        </authorList>
    </citation>
    <scope>NUCLEOTIDE SEQUENCE [LARGE SCALE GENOMIC DNA]</scope>
    <source>
        <strain evidence="1">ST1C</strain>
    </source>
</reference>
<evidence type="ECO:0000313" key="1">
    <source>
        <dbReference type="EMBL" id="KAA6378839.1"/>
    </source>
</evidence>
<organism evidence="1 2">
    <name type="scientific">Streblomastix strix</name>
    <dbReference type="NCBI Taxonomy" id="222440"/>
    <lineage>
        <taxon>Eukaryota</taxon>
        <taxon>Metamonada</taxon>
        <taxon>Preaxostyla</taxon>
        <taxon>Oxymonadida</taxon>
        <taxon>Streblomastigidae</taxon>
        <taxon>Streblomastix</taxon>
    </lineage>
</organism>
<name>A0A5J4V8M1_9EUKA</name>
<feature type="non-terminal residue" evidence="1">
    <location>
        <position position="32"/>
    </location>
</feature>
<dbReference type="AlphaFoldDB" id="A0A5J4V8M1"/>
<accession>A0A5J4V8M1</accession>
<dbReference type="Proteomes" id="UP000324800">
    <property type="component" value="Unassembled WGS sequence"/>
</dbReference>